<accession>A0AAE5LPT3</accession>
<feature type="transmembrane region" description="Helical" evidence="1">
    <location>
        <begin position="50"/>
        <end position="72"/>
    </location>
</feature>
<proteinExistence type="predicted"/>
<gene>
    <name evidence="2" type="ORF">BCD95_002382</name>
</gene>
<organism evidence="2 3">
    <name type="scientific">Clostridium beijerinckii</name>
    <name type="common">Clostridium MP</name>
    <dbReference type="NCBI Taxonomy" id="1520"/>
    <lineage>
        <taxon>Bacteria</taxon>
        <taxon>Bacillati</taxon>
        <taxon>Bacillota</taxon>
        <taxon>Clostridia</taxon>
        <taxon>Eubacteriales</taxon>
        <taxon>Clostridiaceae</taxon>
        <taxon>Clostridium</taxon>
    </lineage>
</organism>
<reference evidence="2" key="1">
    <citation type="submission" date="2020-06" db="EMBL/GenBank/DDBJ databases">
        <title>Genomic insights into acetone-butanol-ethanol (ABE) fermentation by sequencing solventogenic clostridia strains.</title>
        <authorList>
            <person name="Brown S."/>
        </authorList>
    </citation>
    <scope>NUCLEOTIDE SEQUENCE</scope>
    <source>
        <strain evidence="2">DJ123</strain>
    </source>
</reference>
<dbReference type="RefSeq" id="WP_023973778.1">
    <property type="nucleotide sequence ID" value="NZ_JABTDW010000001.1"/>
</dbReference>
<dbReference type="Pfam" id="PF14022">
    <property type="entry name" value="DUF4238"/>
    <property type="match status" value="1"/>
</dbReference>
<keyword evidence="1" id="KW-1133">Transmembrane helix</keyword>
<dbReference type="Proteomes" id="UP000822184">
    <property type="component" value="Unassembled WGS sequence"/>
</dbReference>
<evidence type="ECO:0000313" key="3">
    <source>
        <dbReference type="Proteomes" id="UP000822184"/>
    </source>
</evidence>
<protein>
    <submittedName>
        <fullName evidence="2">Uncharacterized protein</fullName>
    </submittedName>
</protein>
<dbReference type="AlphaFoldDB" id="A0AAE5LPT3"/>
<evidence type="ECO:0000313" key="2">
    <source>
        <dbReference type="EMBL" id="NSB14123.1"/>
    </source>
</evidence>
<dbReference type="EMBL" id="JABTDW010000001">
    <property type="protein sequence ID" value="NSB14123.1"/>
    <property type="molecule type" value="Genomic_DNA"/>
</dbReference>
<comment type="caution">
    <text evidence="2">The sequence shown here is derived from an EMBL/GenBank/DDBJ whole genome shotgun (WGS) entry which is preliminary data.</text>
</comment>
<dbReference type="InterPro" id="IPR025332">
    <property type="entry name" value="DUF4238"/>
</dbReference>
<evidence type="ECO:0000256" key="1">
    <source>
        <dbReference type="SAM" id="Phobius"/>
    </source>
</evidence>
<keyword evidence="1" id="KW-0472">Membrane</keyword>
<name>A0AAE5LPT3_CLOBE</name>
<keyword evidence="1" id="KW-0812">Transmembrane</keyword>
<sequence length="264" mass="30963">MIKNALKHIHLMYDMDYALLINQTDVQFIFGESPAIKYNKYFNDINENSIGIACKGLITILPISPFLAIIFYDSKLYIPNKDEKHRIYINNSRDINEFNILQYLNTKDKLYAKSTEALRKFVDTNNFEHIDKFKPKIEKEIIGQVDNTSAYVAIKYPQIKYPIKMEYLPSIEKRVNYGDGIRNHVMVTIDELMNELERNSEDNFRVILKGLMVIIKIVKESKSTNLNIQKELMVISEQLFKELNCTNEYELEKIINKLIAFLSI</sequence>